<organism evidence="2 3">
    <name type="scientific">Anaeromyxobacter dehalogenans (strain 2CP-C)</name>
    <dbReference type="NCBI Taxonomy" id="290397"/>
    <lineage>
        <taxon>Bacteria</taxon>
        <taxon>Pseudomonadati</taxon>
        <taxon>Myxococcota</taxon>
        <taxon>Myxococcia</taxon>
        <taxon>Myxococcales</taxon>
        <taxon>Cystobacterineae</taxon>
        <taxon>Anaeromyxobacteraceae</taxon>
        <taxon>Anaeromyxobacter</taxon>
    </lineage>
</organism>
<name>Q2IGU7_ANADE</name>
<feature type="domain" description="PatA-like N-terminal" evidence="1">
    <location>
        <begin position="18"/>
        <end position="95"/>
    </location>
</feature>
<proteinExistence type="predicted"/>
<protein>
    <recommendedName>
        <fullName evidence="1">PatA-like N-terminal domain-containing protein</fullName>
    </recommendedName>
</protein>
<reference evidence="2" key="1">
    <citation type="submission" date="2006-01" db="EMBL/GenBank/DDBJ databases">
        <title>Complete sequence of Anaeromyxobacter dehalogenans 2CP-C.</title>
        <authorList>
            <consortium name="US DOE Joint Genome Institute"/>
            <person name="Copeland A."/>
            <person name="Lucas S."/>
            <person name="Lapidus A."/>
            <person name="Barry K."/>
            <person name="Detter J.C."/>
            <person name="Glavina T."/>
            <person name="Hammon N."/>
            <person name="Israni S."/>
            <person name="Pitluck S."/>
            <person name="Brettin T."/>
            <person name="Bruce D."/>
            <person name="Han C."/>
            <person name="Tapia R."/>
            <person name="Gilna P."/>
            <person name="Kiss H."/>
            <person name="Schmutz J."/>
            <person name="Larimer F."/>
            <person name="Land M."/>
            <person name="Kyrpides N."/>
            <person name="Anderson I."/>
            <person name="Sanford R.A."/>
            <person name="Ritalahti K.M."/>
            <person name="Thomas H.S."/>
            <person name="Kirby J.R."/>
            <person name="Zhulin I.B."/>
            <person name="Loeffler F.E."/>
            <person name="Richardson P."/>
        </authorList>
    </citation>
    <scope>NUCLEOTIDE SEQUENCE</scope>
    <source>
        <strain evidence="2">2CP-C</strain>
    </source>
</reference>
<dbReference type="Proteomes" id="UP000001935">
    <property type="component" value="Chromosome"/>
</dbReference>
<evidence type="ECO:0000313" key="3">
    <source>
        <dbReference type="Proteomes" id="UP000001935"/>
    </source>
</evidence>
<sequence length="383" mass="40945">MPPARRPVHTPRVRGLMGSFAVLPLGELVELLARRAMTGALTCERGSVRKTLQLRGGAAVAAASNDPREFLGQLLVNYGHLTEAQLQKAFETQEQTRVRLGRVLVMVGLVAPETVREVLAIKIRETLLDVFLWDSGVFTFDDAPPAAVDELDPEVPLAEIAREAEFRATAWSAFRAQFPSGAATLVVDEARVPPGLAPGTVDGRLLALARAGKTIDELGLALNATDFHLHQRLYALANQGVVRAAPPPAPERGAADAEREAAELVERARGLLADGHADEAELAAARAAELAPGWAPARAARAEAEAALGERLQAELLGATLRPAAQVSAPDLARMRLPAADRYLLSRCDGKRSVAELVRAAPMRELDVLKALRRFADSGLVVL</sequence>
<evidence type="ECO:0000313" key="2">
    <source>
        <dbReference type="EMBL" id="ABC83805.1"/>
    </source>
</evidence>
<dbReference type="EMBL" id="CP000251">
    <property type="protein sequence ID" value="ABC83805.1"/>
    <property type="molecule type" value="Genomic_DNA"/>
</dbReference>
<dbReference type="Pfam" id="PF14332">
    <property type="entry name" value="DUF4388"/>
    <property type="match status" value="2"/>
</dbReference>
<dbReference type="KEGG" id="ade:Adeh_4041"/>
<accession>Q2IGU7</accession>
<dbReference type="HOGENOM" id="CLU_693911_0_0_7"/>
<dbReference type="AlphaFoldDB" id="Q2IGU7"/>
<feature type="domain" description="PatA-like N-terminal" evidence="1">
    <location>
        <begin position="97"/>
        <end position="167"/>
    </location>
</feature>
<dbReference type="InterPro" id="IPR037257">
    <property type="entry name" value="T2SS_E_N_sf"/>
</dbReference>
<dbReference type="eggNOG" id="COG2214">
    <property type="taxonomic scope" value="Bacteria"/>
</dbReference>
<dbReference type="InterPro" id="IPR025497">
    <property type="entry name" value="PatA-like_N"/>
</dbReference>
<dbReference type="SUPFAM" id="SSF160246">
    <property type="entry name" value="EspE N-terminal domain-like"/>
    <property type="match status" value="1"/>
</dbReference>
<evidence type="ECO:0000259" key="1">
    <source>
        <dbReference type="Pfam" id="PF14332"/>
    </source>
</evidence>
<gene>
    <name evidence="2" type="ordered locus">Adeh_4041</name>
</gene>
<dbReference type="STRING" id="290397.Adeh_4041"/>